<name>A0AAW5P2W2_9BACE</name>
<evidence type="ECO:0000313" key="3">
    <source>
        <dbReference type="Proteomes" id="UP001204548"/>
    </source>
</evidence>
<dbReference type="EMBL" id="JANUTS010000003">
    <property type="protein sequence ID" value="MCS2795080.1"/>
    <property type="molecule type" value="Genomic_DNA"/>
</dbReference>
<dbReference type="PANTHER" id="PTHR12872">
    <property type="entry name" value="ALPHA-N-ACETYLGLUCOSAMINIDASE"/>
    <property type="match status" value="1"/>
</dbReference>
<dbReference type="InterPro" id="IPR024733">
    <property type="entry name" value="NAGLU_tim-barrel"/>
</dbReference>
<proteinExistence type="predicted"/>
<feature type="domain" description="Alpha-N-acetylglucosaminidase tim-barrel" evidence="1">
    <location>
        <begin position="3"/>
        <end position="51"/>
    </location>
</feature>
<protein>
    <recommendedName>
        <fullName evidence="1">Alpha-N-acetylglucosaminidase tim-barrel domain-containing protein</fullName>
    </recommendedName>
</protein>
<sequence length="54" mass="6497">MAIKVWTEMGLSDEEIRTYFTGPAHLPWHRMSNVDYWQSPLPQSWLADQENYRN</sequence>
<evidence type="ECO:0000313" key="2">
    <source>
        <dbReference type="EMBL" id="MCS2795080.1"/>
    </source>
</evidence>
<reference evidence="2" key="1">
    <citation type="submission" date="2022-08" db="EMBL/GenBank/DDBJ databases">
        <title>Genome Sequencing of Bacteroides fragilis Group Isolates with Nanopore Technology.</title>
        <authorList>
            <person name="Tisza M.J."/>
            <person name="Smith D."/>
            <person name="Dekker J.P."/>
        </authorList>
    </citation>
    <scope>NUCLEOTIDE SEQUENCE</scope>
    <source>
        <strain evidence="2">BFG-351</strain>
    </source>
</reference>
<dbReference type="PANTHER" id="PTHR12872:SF1">
    <property type="entry name" value="ALPHA-N-ACETYLGLUCOSAMINIDASE"/>
    <property type="match status" value="1"/>
</dbReference>
<evidence type="ECO:0000259" key="1">
    <source>
        <dbReference type="Pfam" id="PF05089"/>
    </source>
</evidence>
<dbReference type="Pfam" id="PF05089">
    <property type="entry name" value="NAGLU"/>
    <property type="match status" value="1"/>
</dbReference>
<gene>
    <name evidence="2" type="ORF">NXW97_24340</name>
</gene>
<accession>A0AAW5P2W2</accession>
<dbReference type="InterPro" id="IPR007781">
    <property type="entry name" value="NAGLU"/>
</dbReference>
<dbReference type="Proteomes" id="UP001204548">
    <property type="component" value="Unassembled WGS sequence"/>
</dbReference>
<organism evidence="2 3">
    <name type="scientific">Bacteroides faecis</name>
    <dbReference type="NCBI Taxonomy" id="674529"/>
    <lineage>
        <taxon>Bacteria</taxon>
        <taxon>Pseudomonadati</taxon>
        <taxon>Bacteroidota</taxon>
        <taxon>Bacteroidia</taxon>
        <taxon>Bacteroidales</taxon>
        <taxon>Bacteroidaceae</taxon>
        <taxon>Bacteroides</taxon>
    </lineage>
</organism>
<comment type="caution">
    <text evidence="2">The sequence shown here is derived from an EMBL/GenBank/DDBJ whole genome shotgun (WGS) entry which is preliminary data.</text>
</comment>
<dbReference type="Gene3D" id="3.20.20.80">
    <property type="entry name" value="Glycosidases"/>
    <property type="match status" value="1"/>
</dbReference>
<dbReference type="AlphaFoldDB" id="A0AAW5P2W2"/>